<proteinExistence type="predicted"/>
<evidence type="ECO:0000313" key="4">
    <source>
        <dbReference type="Proteomes" id="UP001165060"/>
    </source>
</evidence>
<reference evidence="3 4" key="1">
    <citation type="journal article" date="2023" name="Commun. Biol.">
        <title>Genome analysis of Parmales, the sister group of diatoms, reveals the evolutionary specialization of diatoms from phago-mixotrophs to photoautotrophs.</title>
        <authorList>
            <person name="Ban H."/>
            <person name="Sato S."/>
            <person name="Yoshikawa S."/>
            <person name="Yamada K."/>
            <person name="Nakamura Y."/>
            <person name="Ichinomiya M."/>
            <person name="Sato N."/>
            <person name="Blanc-Mathieu R."/>
            <person name="Endo H."/>
            <person name="Kuwata A."/>
            <person name="Ogata H."/>
        </authorList>
    </citation>
    <scope>NUCLEOTIDE SEQUENCE [LARGE SCALE GENOMIC DNA]</scope>
</reference>
<dbReference type="PANTHER" id="PTHR18916:SF93">
    <property type="entry name" value="RESTIN HOMOLOG"/>
    <property type="match status" value="1"/>
</dbReference>
<feature type="coiled-coil region" evidence="1">
    <location>
        <begin position="741"/>
        <end position="775"/>
    </location>
</feature>
<feature type="coiled-coil region" evidence="1">
    <location>
        <begin position="217"/>
        <end position="293"/>
    </location>
</feature>
<evidence type="ECO:0000313" key="3">
    <source>
        <dbReference type="EMBL" id="GMI53632.1"/>
    </source>
</evidence>
<feature type="region of interest" description="Disordered" evidence="2">
    <location>
        <begin position="41"/>
        <end position="67"/>
    </location>
</feature>
<gene>
    <name evidence="3" type="ORF">TeGR_g8741</name>
</gene>
<name>A0ABQ6NCE1_9STRA</name>
<dbReference type="PANTHER" id="PTHR18916">
    <property type="entry name" value="DYNACTIN 1-RELATED MICROTUBULE-BINDING"/>
    <property type="match status" value="1"/>
</dbReference>
<organism evidence="3 4">
    <name type="scientific">Tetraparma gracilis</name>
    <dbReference type="NCBI Taxonomy" id="2962635"/>
    <lineage>
        <taxon>Eukaryota</taxon>
        <taxon>Sar</taxon>
        <taxon>Stramenopiles</taxon>
        <taxon>Ochrophyta</taxon>
        <taxon>Bolidophyceae</taxon>
        <taxon>Parmales</taxon>
        <taxon>Triparmaceae</taxon>
        <taxon>Tetraparma</taxon>
    </lineage>
</organism>
<sequence length="934" mass="96822">MALLEAERSKSASLLSDLQSLQKVSALTQKKLQSATSLADAAAKKLGDVKEQRSKGAQESNREAAALRAEAASQARWAAELAREREETNALFEKLTVKHEEALEAREGLEERCEELQLDLETAQMEAEELREQLEAEPEAGAAPGDPAAQNAKLVRALQLLRAQSAGAQKELQARLRAAEKLGERAGALAEENGALAAGKERAGEEAALLRSQLEAAASFEDMVQSLTDKNLSLEEEVAALVRSSSELEQAAELSAEMEEVQGEELRALQEDLAKEEARSANLQEAVRVQRDQHEEQEATIAKFRALTAELRGERDALAAAAGGAAGANEELAAKSQAIMSRAAKAAQQVSQLKRERAAALSARAALAAAELKAAKLQSWLAPEVAGVELAALRGDAKAHEAAGKCGAGLGLLGRSWEGAAGEGAGEEGSRSLANDCTLATIFAEGNLAASRVLCAIGLNVPNKEDNAMGLSAAAGHLFAEVSRLATACLEKLLESESGGADLVLDSDVDFFKGAVEAALEGVAEEGVPPAWSPPNFSQLGAATVARCLCLALRSHLGAGNDKLNKLAVQASKIAEGVGTEGCWEPEKGLAYREAVERVATLAAAKDAGAGAFDAALDGALEAAAACGGGGGGGGHPLAPDLGDAFGSVEKYVDSVGGAGSWDARAAAIQQKVLEGAKASALLATAQEELETSQKSLLSKEKEAGMLRGKLEQFEALLSKGGEGAEGGGEAGATGVKMEEVEKMQKENKMLNEAIEVLHGQVDEYESEIKTLKGRGGGGARTPPRRSSVAAPASSVAEALGAFGDGGAAAEALRGMLRESRMETNRWKAKVLEKSVAQLLPLRGYGRAQPQEGDGGGWIFGGGGGGGGIRGVRDELQAAREGVRLAKASVKVISLGGGGGSAARKAREERERGEKATRRLEMAVTHAKAVLAQQ</sequence>
<dbReference type="EMBL" id="BRYB01006259">
    <property type="protein sequence ID" value="GMI53632.1"/>
    <property type="molecule type" value="Genomic_DNA"/>
</dbReference>
<feature type="region of interest" description="Disordered" evidence="2">
    <location>
        <begin position="127"/>
        <end position="147"/>
    </location>
</feature>
<dbReference type="Proteomes" id="UP001165060">
    <property type="component" value="Unassembled WGS sequence"/>
</dbReference>
<evidence type="ECO:0000256" key="1">
    <source>
        <dbReference type="SAM" id="Coils"/>
    </source>
</evidence>
<protein>
    <submittedName>
        <fullName evidence="3">Uncharacterized protein</fullName>
    </submittedName>
</protein>
<evidence type="ECO:0000256" key="2">
    <source>
        <dbReference type="SAM" id="MobiDB-lite"/>
    </source>
</evidence>
<accession>A0ABQ6NCE1</accession>
<feature type="compositionally biased region" description="Basic and acidic residues" evidence="2">
    <location>
        <begin position="42"/>
        <end position="62"/>
    </location>
</feature>
<comment type="caution">
    <text evidence="3">The sequence shown here is derived from an EMBL/GenBank/DDBJ whole genome shotgun (WGS) entry which is preliminary data.</text>
</comment>
<keyword evidence="1" id="KW-0175">Coiled coil</keyword>
<keyword evidence="4" id="KW-1185">Reference proteome</keyword>